<dbReference type="Pfam" id="PF13499">
    <property type="entry name" value="EF-hand_7"/>
    <property type="match status" value="1"/>
</dbReference>
<dbReference type="Pfam" id="PF13202">
    <property type="entry name" value="EF-hand_5"/>
    <property type="match status" value="1"/>
</dbReference>
<evidence type="ECO:0000259" key="4">
    <source>
        <dbReference type="PROSITE" id="PS50222"/>
    </source>
</evidence>
<dbReference type="SMART" id="SM00054">
    <property type="entry name" value="EFh"/>
    <property type="match status" value="4"/>
</dbReference>
<gene>
    <name evidence="5" type="primary">CML10</name>
    <name evidence="5" type="ORF">SNAT2548_LOCUS23509</name>
</gene>
<feature type="domain" description="EF-hand" evidence="4">
    <location>
        <begin position="98"/>
        <end position="133"/>
    </location>
</feature>
<dbReference type="AlphaFoldDB" id="A0A812RBE4"/>
<organism evidence="5 6">
    <name type="scientific">Symbiodinium natans</name>
    <dbReference type="NCBI Taxonomy" id="878477"/>
    <lineage>
        <taxon>Eukaryota</taxon>
        <taxon>Sar</taxon>
        <taxon>Alveolata</taxon>
        <taxon>Dinophyceae</taxon>
        <taxon>Suessiales</taxon>
        <taxon>Symbiodiniaceae</taxon>
        <taxon>Symbiodinium</taxon>
    </lineage>
</organism>
<reference evidence="5" key="1">
    <citation type="submission" date="2021-02" db="EMBL/GenBank/DDBJ databases">
        <authorList>
            <person name="Dougan E. K."/>
            <person name="Rhodes N."/>
            <person name="Thang M."/>
            <person name="Chan C."/>
        </authorList>
    </citation>
    <scope>NUCLEOTIDE SEQUENCE</scope>
</reference>
<feature type="domain" description="EF-hand" evidence="4">
    <location>
        <begin position="14"/>
        <end position="49"/>
    </location>
</feature>
<dbReference type="PANTHER" id="PTHR10891">
    <property type="entry name" value="EF-HAND CALCIUM-BINDING DOMAIN CONTAINING PROTEIN"/>
    <property type="match status" value="1"/>
</dbReference>
<keyword evidence="2" id="KW-0677">Repeat</keyword>
<keyword evidence="1" id="KW-0479">Metal-binding</keyword>
<sequence>MASPTSGGSQTDQSWSSKTKEIFQKWDVHGTGVITRKRLRELLSQVAGKAVTEEEIERCIAEADKNHNGLIEYNEFIEWLQQPCATVRMGSQGLEYFSLEAAVRPLYDVYDQNGDGLVSMEEFVQCQTILQNCLGLRSQTAAPLEDQFKKQLGKPEGSASLSVFDNSPKRVFGQVDADKSKGITFEEFLEWQRTRLVEARTPSKELEELLPALARQLKRVFRFDDSAEQDATGECDSKVLQKIVDNLAKFCVEIWSKKEEDETKAKDIKVLMGKTRHYTNRWTEPPVGLNVKKLKAKFLATESCTKVTENMDLDLMVIPILAEGDDVNPRSRVWLAQIIQKVTMKDGKVREDDPVYYEFESLSWHKTDDAMYKFHTALDALPPELRMFSLLKAEADFGAKIAWEQVEKVLNRCLGHGIMNATQVAEYKNSMELRVMKALKEEDLLSGLTAEESQKKVRDNLMAVSQRPQEIMAMMSDLKVFKVSSVWADFMTAD</sequence>
<evidence type="ECO:0000313" key="6">
    <source>
        <dbReference type="Proteomes" id="UP000604046"/>
    </source>
</evidence>
<dbReference type="OrthoDB" id="26525at2759"/>
<dbReference type="SUPFAM" id="SSF47473">
    <property type="entry name" value="EF-hand"/>
    <property type="match status" value="1"/>
</dbReference>
<dbReference type="Proteomes" id="UP000604046">
    <property type="component" value="Unassembled WGS sequence"/>
</dbReference>
<dbReference type="InterPro" id="IPR039647">
    <property type="entry name" value="EF_hand_pair_protein_CML-like"/>
</dbReference>
<protein>
    <submittedName>
        <fullName evidence="5">CML10 protein</fullName>
    </submittedName>
</protein>
<dbReference type="CDD" id="cd00051">
    <property type="entry name" value="EFh"/>
    <property type="match status" value="1"/>
</dbReference>
<proteinExistence type="predicted"/>
<dbReference type="InterPro" id="IPR018247">
    <property type="entry name" value="EF_Hand_1_Ca_BS"/>
</dbReference>
<dbReference type="PROSITE" id="PS50222">
    <property type="entry name" value="EF_HAND_2"/>
    <property type="match status" value="3"/>
</dbReference>
<comment type="caution">
    <text evidence="5">The sequence shown here is derived from an EMBL/GenBank/DDBJ whole genome shotgun (WGS) entry which is preliminary data.</text>
</comment>
<keyword evidence="6" id="KW-1185">Reference proteome</keyword>
<dbReference type="InterPro" id="IPR002048">
    <property type="entry name" value="EF_hand_dom"/>
</dbReference>
<feature type="domain" description="EF-hand" evidence="4">
    <location>
        <begin position="51"/>
        <end position="86"/>
    </location>
</feature>
<dbReference type="PROSITE" id="PS00018">
    <property type="entry name" value="EF_HAND_1"/>
    <property type="match status" value="2"/>
</dbReference>
<evidence type="ECO:0000256" key="2">
    <source>
        <dbReference type="ARBA" id="ARBA00022737"/>
    </source>
</evidence>
<dbReference type="InterPro" id="IPR011992">
    <property type="entry name" value="EF-hand-dom_pair"/>
</dbReference>
<name>A0A812RBE4_9DINO</name>
<dbReference type="GO" id="GO:0005509">
    <property type="term" value="F:calcium ion binding"/>
    <property type="evidence" value="ECO:0007669"/>
    <property type="project" value="InterPro"/>
</dbReference>
<evidence type="ECO:0000256" key="1">
    <source>
        <dbReference type="ARBA" id="ARBA00022723"/>
    </source>
</evidence>
<dbReference type="EMBL" id="CAJNDS010002324">
    <property type="protein sequence ID" value="CAE7432447.1"/>
    <property type="molecule type" value="Genomic_DNA"/>
</dbReference>
<accession>A0A812RBE4</accession>
<keyword evidence="3" id="KW-0106">Calcium</keyword>
<dbReference type="Gene3D" id="1.10.238.10">
    <property type="entry name" value="EF-hand"/>
    <property type="match status" value="2"/>
</dbReference>
<evidence type="ECO:0000313" key="5">
    <source>
        <dbReference type="EMBL" id="CAE7432447.1"/>
    </source>
</evidence>
<evidence type="ECO:0000256" key="3">
    <source>
        <dbReference type="ARBA" id="ARBA00022837"/>
    </source>
</evidence>